<dbReference type="InterPro" id="IPR018356">
    <property type="entry name" value="Tscrpt_reg_HTH_DeoR_CS"/>
</dbReference>
<dbReference type="SMART" id="SM01134">
    <property type="entry name" value="DeoRC"/>
    <property type="match status" value="1"/>
</dbReference>
<dbReference type="GO" id="GO:0003700">
    <property type="term" value="F:DNA-binding transcription factor activity"/>
    <property type="evidence" value="ECO:0007669"/>
    <property type="project" value="InterPro"/>
</dbReference>
<evidence type="ECO:0000256" key="1">
    <source>
        <dbReference type="ARBA" id="ARBA00023015"/>
    </source>
</evidence>
<dbReference type="Pfam" id="PF08220">
    <property type="entry name" value="HTH_DeoR"/>
    <property type="match status" value="1"/>
</dbReference>
<dbReference type="Gene3D" id="3.40.50.1360">
    <property type="match status" value="1"/>
</dbReference>
<dbReference type="SMART" id="SM00420">
    <property type="entry name" value="HTH_DEOR"/>
    <property type="match status" value="1"/>
</dbReference>
<name>A0AAV4LA54_9BACL</name>
<dbReference type="Gene3D" id="1.10.10.10">
    <property type="entry name" value="Winged helix-like DNA-binding domain superfamily/Winged helix DNA-binding domain"/>
    <property type="match status" value="1"/>
</dbReference>
<sequence>MLNNARQAQMKQYIQSKGTVTVQDLMDQFHVSDMTVRRDLSHLENIGLVKRVHGGAIYLPDRDKDILLSVREDSQKQEKERIAEKASSLVNDGDSVLLDAGTTTLEIAKKFLGRKNITVVTNAINIASILLQNPNIEIVMTGGDVRHSTQSLVGHATVQFLQALRVDHAFIGCSGLSMERGLMNSNMAEGEIKRTMMQIAEKVYVVADHTKFEATSFSVFASWERVDAIITTEELDSQYKDQFEAKLRPHLILV</sequence>
<dbReference type="GO" id="GO:0003677">
    <property type="term" value="F:DNA binding"/>
    <property type="evidence" value="ECO:0007669"/>
    <property type="project" value="UniProtKB-KW"/>
</dbReference>
<dbReference type="PRINTS" id="PR00037">
    <property type="entry name" value="HTHLACR"/>
</dbReference>
<dbReference type="InterPro" id="IPR036388">
    <property type="entry name" value="WH-like_DNA-bd_sf"/>
</dbReference>
<keyword evidence="6" id="KW-1185">Reference proteome</keyword>
<dbReference type="InterPro" id="IPR014036">
    <property type="entry name" value="DeoR-like_C"/>
</dbReference>
<keyword evidence="2" id="KW-0238">DNA-binding</keyword>
<evidence type="ECO:0000256" key="3">
    <source>
        <dbReference type="ARBA" id="ARBA00023163"/>
    </source>
</evidence>
<dbReference type="RefSeq" id="WP_282197979.1">
    <property type="nucleotide sequence ID" value="NZ_BOQE01000001.1"/>
</dbReference>
<dbReference type="AlphaFoldDB" id="A0AAV4LA54"/>
<accession>A0AAV4LA54</accession>
<keyword evidence="1" id="KW-0805">Transcription regulation</keyword>
<gene>
    <name evidence="5" type="ORF">DNHGIG_02630</name>
</gene>
<reference evidence="5" key="1">
    <citation type="journal article" date="2023" name="Int. J. Syst. Evol. Microbiol.">
        <title>Collibacillus ludicampi gen. nov., sp. nov., a new soil bacterium of the family Alicyclobacillaceae.</title>
        <authorList>
            <person name="Jojima T."/>
            <person name="Ioku Y."/>
            <person name="Fukuta Y."/>
            <person name="Shirasaka N."/>
            <person name="Matsumura Y."/>
            <person name="Mori M."/>
        </authorList>
    </citation>
    <scope>NUCLEOTIDE SEQUENCE</scope>
    <source>
        <strain evidence="5">TP075</strain>
    </source>
</reference>
<dbReference type="Pfam" id="PF00455">
    <property type="entry name" value="DeoRC"/>
    <property type="match status" value="1"/>
</dbReference>
<dbReference type="EMBL" id="BOQE01000001">
    <property type="protein sequence ID" value="GIM44714.1"/>
    <property type="molecule type" value="Genomic_DNA"/>
</dbReference>
<evidence type="ECO:0000313" key="5">
    <source>
        <dbReference type="EMBL" id="GIM44714.1"/>
    </source>
</evidence>
<dbReference type="PROSITE" id="PS51000">
    <property type="entry name" value="HTH_DEOR_2"/>
    <property type="match status" value="1"/>
</dbReference>
<dbReference type="SUPFAM" id="SSF100950">
    <property type="entry name" value="NagB/RpiA/CoA transferase-like"/>
    <property type="match status" value="1"/>
</dbReference>
<evidence type="ECO:0000256" key="2">
    <source>
        <dbReference type="ARBA" id="ARBA00023125"/>
    </source>
</evidence>
<feature type="domain" description="HTH deoR-type" evidence="4">
    <location>
        <begin position="3"/>
        <end position="58"/>
    </location>
</feature>
<dbReference type="SUPFAM" id="SSF46785">
    <property type="entry name" value="Winged helix' DNA-binding domain"/>
    <property type="match status" value="1"/>
</dbReference>
<dbReference type="PROSITE" id="PS00894">
    <property type="entry name" value="HTH_DEOR_1"/>
    <property type="match status" value="1"/>
</dbReference>
<dbReference type="Proteomes" id="UP001057291">
    <property type="component" value="Unassembled WGS sequence"/>
</dbReference>
<dbReference type="InterPro" id="IPR036390">
    <property type="entry name" value="WH_DNA-bd_sf"/>
</dbReference>
<organism evidence="5 6">
    <name type="scientific">Collibacillus ludicampi</name>
    <dbReference type="NCBI Taxonomy" id="2771369"/>
    <lineage>
        <taxon>Bacteria</taxon>
        <taxon>Bacillati</taxon>
        <taxon>Bacillota</taxon>
        <taxon>Bacilli</taxon>
        <taxon>Bacillales</taxon>
        <taxon>Alicyclobacillaceae</taxon>
        <taxon>Collibacillus</taxon>
    </lineage>
</organism>
<dbReference type="PANTHER" id="PTHR30363">
    <property type="entry name" value="HTH-TYPE TRANSCRIPTIONAL REGULATOR SRLR-RELATED"/>
    <property type="match status" value="1"/>
</dbReference>
<evidence type="ECO:0000259" key="4">
    <source>
        <dbReference type="PROSITE" id="PS51000"/>
    </source>
</evidence>
<dbReference type="InterPro" id="IPR050313">
    <property type="entry name" value="Carb_Metab_HTH_regulators"/>
</dbReference>
<keyword evidence="3" id="KW-0804">Transcription</keyword>
<proteinExistence type="predicted"/>
<evidence type="ECO:0000313" key="6">
    <source>
        <dbReference type="Proteomes" id="UP001057291"/>
    </source>
</evidence>
<dbReference type="PANTHER" id="PTHR30363:SF44">
    <property type="entry name" value="AGA OPERON TRANSCRIPTIONAL REPRESSOR-RELATED"/>
    <property type="match status" value="1"/>
</dbReference>
<protein>
    <submittedName>
        <fullName evidence="5">DeoR family transcriptional regulator</fullName>
    </submittedName>
</protein>
<dbReference type="InterPro" id="IPR001034">
    <property type="entry name" value="DeoR_HTH"/>
</dbReference>
<dbReference type="InterPro" id="IPR037171">
    <property type="entry name" value="NagB/RpiA_transferase-like"/>
</dbReference>
<comment type="caution">
    <text evidence="5">The sequence shown here is derived from an EMBL/GenBank/DDBJ whole genome shotgun (WGS) entry which is preliminary data.</text>
</comment>